<evidence type="ECO:0000256" key="2">
    <source>
        <dbReference type="SAM" id="SignalP"/>
    </source>
</evidence>
<dbReference type="AlphaFoldDB" id="A0A1I7Z517"/>
<sequence length="99" mass="10874">MKTILALLCLVALITACPSENGLACDVCVGFIVGVEKAFRDGEGAEIREADQFCEKLTRGTALFDAICKSLAHNFIEEIIEKLKNLDTPEMVCERIHLC</sequence>
<evidence type="ECO:0000313" key="5">
    <source>
        <dbReference type="WBParaSite" id="L893_g22837.t1"/>
    </source>
</evidence>
<dbReference type="PROSITE" id="PS50015">
    <property type="entry name" value="SAP_B"/>
    <property type="match status" value="1"/>
</dbReference>
<keyword evidence="4" id="KW-1185">Reference proteome</keyword>
<evidence type="ECO:0000259" key="3">
    <source>
        <dbReference type="PROSITE" id="PS50015"/>
    </source>
</evidence>
<keyword evidence="2" id="KW-0732">Signal</keyword>
<keyword evidence="1" id="KW-1015">Disulfide bond</keyword>
<dbReference type="Proteomes" id="UP000095287">
    <property type="component" value="Unplaced"/>
</dbReference>
<dbReference type="WBParaSite" id="L893_g22837.t1">
    <property type="protein sequence ID" value="L893_g22837.t1"/>
    <property type="gene ID" value="L893_g22837"/>
</dbReference>
<protein>
    <submittedName>
        <fullName evidence="5">Saposin B-type domain-containing protein</fullName>
    </submittedName>
</protein>
<dbReference type="InterPro" id="IPR011001">
    <property type="entry name" value="Saposin-like"/>
</dbReference>
<dbReference type="InterPro" id="IPR008138">
    <property type="entry name" value="SapB_2"/>
</dbReference>
<dbReference type="SMART" id="SM00741">
    <property type="entry name" value="SapB"/>
    <property type="match status" value="1"/>
</dbReference>
<dbReference type="PROSITE" id="PS51257">
    <property type="entry name" value="PROKAR_LIPOPROTEIN"/>
    <property type="match status" value="1"/>
</dbReference>
<evidence type="ECO:0000256" key="1">
    <source>
        <dbReference type="ARBA" id="ARBA00023157"/>
    </source>
</evidence>
<feature type="chain" id="PRO_5009313011" evidence="2">
    <location>
        <begin position="17"/>
        <end position="99"/>
    </location>
</feature>
<feature type="signal peptide" evidence="2">
    <location>
        <begin position="1"/>
        <end position="16"/>
    </location>
</feature>
<proteinExistence type="predicted"/>
<feature type="domain" description="Saposin B-type" evidence="3">
    <location>
        <begin position="21"/>
        <end position="99"/>
    </location>
</feature>
<organism evidence="4 5">
    <name type="scientific">Steinernema glaseri</name>
    <dbReference type="NCBI Taxonomy" id="37863"/>
    <lineage>
        <taxon>Eukaryota</taxon>
        <taxon>Metazoa</taxon>
        <taxon>Ecdysozoa</taxon>
        <taxon>Nematoda</taxon>
        <taxon>Chromadorea</taxon>
        <taxon>Rhabditida</taxon>
        <taxon>Tylenchina</taxon>
        <taxon>Panagrolaimomorpha</taxon>
        <taxon>Strongyloidoidea</taxon>
        <taxon>Steinernematidae</taxon>
        <taxon>Steinernema</taxon>
    </lineage>
</organism>
<accession>A0A1I7Z517</accession>
<reference evidence="5" key="1">
    <citation type="submission" date="2016-11" db="UniProtKB">
        <authorList>
            <consortium name="WormBaseParasite"/>
        </authorList>
    </citation>
    <scope>IDENTIFICATION</scope>
</reference>
<dbReference type="Pfam" id="PF03489">
    <property type="entry name" value="SapB_2"/>
    <property type="match status" value="1"/>
</dbReference>
<dbReference type="SUPFAM" id="SSF47862">
    <property type="entry name" value="Saposin"/>
    <property type="match status" value="1"/>
</dbReference>
<evidence type="ECO:0000313" key="4">
    <source>
        <dbReference type="Proteomes" id="UP000095287"/>
    </source>
</evidence>
<dbReference type="InterPro" id="IPR008139">
    <property type="entry name" value="SaposinB_dom"/>
</dbReference>
<name>A0A1I7Z517_9BILA</name>
<dbReference type="Gene3D" id="1.10.225.10">
    <property type="entry name" value="Saposin-like"/>
    <property type="match status" value="1"/>
</dbReference>